<reference evidence="2 3" key="1">
    <citation type="journal article" date="2016" name="Nat. Commun.">
        <title>Thousands of microbial genomes shed light on interconnected biogeochemical processes in an aquifer system.</title>
        <authorList>
            <person name="Anantharaman K."/>
            <person name="Brown C.T."/>
            <person name="Hug L.A."/>
            <person name="Sharon I."/>
            <person name="Castelle C.J."/>
            <person name="Probst A.J."/>
            <person name="Thomas B.C."/>
            <person name="Singh A."/>
            <person name="Wilkins M.J."/>
            <person name="Karaoz U."/>
            <person name="Brodie E.L."/>
            <person name="Williams K.H."/>
            <person name="Hubbard S.S."/>
            <person name="Banfield J.F."/>
        </authorList>
    </citation>
    <scope>NUCLEOTIDE SEQUENCE [LARGE SCALE GENOMIC DNA]</scope>
</reference>
<feature type="transmembrane region" description="Helical" evidence="1">
    <location>
        <begin position="34"/>
        <end position="53"/>
    </location>
</feature>
<feature type="transmembrane region" description="Helical" evidence="1">
    <location>
        <begin position="161"/>
        <end position="190"/>
    </location>
</feature>
<dbReference type="InterPro" id="IPR046737">
    <property type="entry name" value="DUF6629"/>
</dbReference>
<comment type="caution">
    <text evidence="2">The sequence shown here is derived from an EMBL/GenBank/DDBJ whole genome shotgun (WGS) entry which is preliminary data.</text>
</comment>
<keyword evidence="1" id="KW-0812">Transmembrane</keyword>
<evidence type="ECO:0000256" key="1">
    <source>
        <dbReference type="SAM" id="Phobius"/>
    </source>
</evidence>
<organism evidence="2 3">
    <name type="scientific">Candidatus Doudnabacteria bacterium RIFCSPHIGHO2_01_FULL_46_14</name>
    <dbReference type="NCBI Taxonomy" id="1817824"/>
    <lineage>
        <taxon>Bacteria</taxon>
        <taxon>Candidatus Doudnaibacteriota</taxon>
    </lineage>
</organism>
<dbReference type="STRING" id="1817824.A2751_06050"/>
<name>A0A1F5NKU5_9BACT</name>
<feature type="non-terminal residue" evidence="2">
    <location>
        <position position="192"/>
    </location>
</feature>
<dbReference type="EMBL" id="MFEK01000015">
    <property type="protein sequence ID" value="OGE78020.1"/>
    <property type="molecule type" value="Genomic_DNA"/>
</dbReference>
<feature type="transmembrane region" description="Helical" evidence="1">
    <location>
        <begin position="96"/>
        <end position="116"/>
    </location>
</feature>
<accession>A0A1F5NKU5</accession>
<dbReference type="AlphaFoldDB" id="A0A1F5NKU5"/>
<evidence type="ECO:0008006" key="4">
    <source>
        <dbReference type="Google" id="ProtNLM"/>
    </source>
</evidence>
<feature type="transmembrane region" description="Helical" evidence="1">
    <location>
        <begin position="65"/>
        <end position="84"/>
    </location>
</feature>
<proteinExistence type="predicted"/>
<dbReference type="Proteomes" id="UP000176864">
    <property type="component" value="Unassembled WGS sequence"/>
</dbReference>
<keyword evidence="1" id="KW-1133">Transmembrane helix</keyword>
<evidence type="ECO:0000313" key="2">
    <source>
        <dbReference type="EMBL" id="OGE78020.1"/>
    </source>
</evidence>
<evidence type="ECO:0000313" key="3">
    <source>
        <dbReference type="Proteomes" id="UP000176864"/>
    </source>
</evidence>
<gene>
    <name evidence="2" type="ORF">A2751_06050</name>
</gene>
<keyword evidence="1" id="KW-0472">Membrane</keyword>
<sequence>MCFSATASFVAGGVLSATGGLALAKAKTKKERPFAGVPLLFGIQQTIEGVIWISFGSPILNTVMTYAYLFFAYVFWPVFIPFAVLSLETDPVRKNILRILSFVGYAMGAYLLYFIFADPGKAHIVNQSIAYEFRHLYNFLPLLFYVAVTCGSGLVSSHRIINLFSVGVLVSFFIANWFFSATFISVWCFFAA</sequence>
<feature type="transmembrane region" description="Helical" evidence="1">
    <location>
        <begin position="136"/>
        <end position="155"/>
    </location>
</feature>
<protein>
    <recommendedName>
        <fullName evidence="4">Histidine kinase N-terminal 7TM region domain-containing protein</fullName>
    </recommendedName>
</protein>
<dbReference type="Pfam" id="PF20334">
    <property type="entry name" value="DUF6629"/>
    <property type="match status" value="1"/>
</dbReference>